<feature type="domain" description="HTH CENPB-type" evidence="2">
    <location>
        <begin position="40"/>
        <end position="118"/>
    </location>
</feature>
<organism evidence="3 5">
    <name type="scientific">Rhizophagus clarus</name>
    <dbReference type="NCBI Taxonomy" id="94130"/>
    <lineage>
        <taxon>Eukaryota</taxon>
        <taxon>Fungi</taxon>
        <taxon>Fungi incertae sedis</taxon>
        <taxon>Mucoromycota</taxon>
        <taxon>Glomeromycotina</taxon>
        <taxon>Glomeromycetes</taxon>
        <taxon>Glomerales</taxon>
        <taxon>Glomeraceae</taxon>
        <taxon>Rhizophagus</taxon>
    </lineage>
</organism>
<dbReference type="SUPFAM" id="SSF46689">
    <property type="entry name" value="Homeodomain-like"/>
    <property type="match status" value="1"/>
</dbReference>
<evidence type="ECO:0000259" key="2">
    <source>
        <dbReference type="PROSITE" id="PS51253"/>
    </source>
</evidence>
<name>A0A2Z6S5B7_9GLOM</name>
<dbReference type="PROSITE" id="PS51253">
    <property type="entry name" value="HTH_CENPB"/>
    <property type="match status" value="1"/>
</dbReference>
<dbReference type="EMBL" id="BLAL01000182">
    <property type="protein sequence ID" value="GES88803.1"/>
    <property type="molecule type" value="Genomic_DNA"/>
</dbReference>
<evidence type="ECO:0000313" key="4">
    <source>
        <dbReference type="EMBL" id="GES88803.1"/>
    </source>
</evidence>
<dbReference type="SMART" id="SM00674">
    <property type="entry name" value="CENPB"/>
    <property type="match status" value="1"/>
</dbReference>
<proteinExistence type="predicted"/>
<gene>
    <name evidence="4" type="ORF">RCL2_001573000</name>
    <name evidence="3" type="ORF">RclHR1_09050011</name>
</gene>
<sequence>MRTAIVKERQQTSSTFQQSKLCNWISKKPQLLKVQPGIKRLNIRVKPKYPALETALVTWVKEKRKNQNAVTRSIIQIKAQTLAQQCQWQVMCSGIRSFRFSNKWLDGFMSQNKLSNRHRTTIAQHLPENLIKK</sequence>
<keyword evidence="5" id="KW-1185">Reference proteome</keyword>
<dbReference type="AlphaFoldDB" id="A0A2Z6S5B7"/>
<dbReference type="InterPro" id="IPR006600">
    <property type="entry name" value="HTH_CenpB_DNA-bd_dom"/>
</dbReference>
<dbReference type="Proteomes" id="UP000247702">
    <property type="component" value="Unassembled WGS sequence"/>
</dbReference>
<dbReference type="GO" id="GO:0003677">
    <property type="term" value="F:DNA binding"/>
    <property type="evidence" value="ECO:0007669"/>
    <property type="project" value="UniProtKB-KW"/>
</dbReference>
<accession>A0A2Z6S5B7</accession>
<comment type="caution">
    <text evidence="3">The sequence shown here is derived from an EMBL/GenBank/DDBJ whole genome shotgun (WGS) entry which is preliminary data.</text>
</comment>
<dbReference type="EMBL" id="BEXD01004321">
    <property type="protein sequence ID" value="GBC09701.1"/>
    <property type="molecule type" value="Genomic_DNA"/>
</dbReference>
<evidence type="ECO:0000313" key="3">
    <source>
        <dbReference type="EMBL" id="GBC09701.1"/>
    </source>
</evidence>
<reference evidence="3 5" key="1">
    <citation type="submission" date="2017-11" db="EMBL/GenBank/DDBJ databases">
        <title>The genome of Rhizophagus clarus HR1 reveals common genetic basis of auxotrophy among arbuscular mycorrhizal fungi.</title>
        <authorList>
            <person name="Kobayashi Y."/>
        </authorList>
    </citation>
    <scope>NUCLEOTIDE SEQUENCE [LARGE SCALE GENOMIC DNA]</scope>
    <source>
        <strain evidence="3 5">HR1</strain>
    </source>
</reference>
<protein>
    <submittedName>
        <fullName evidence="4">Plectin-like isoform X1</fullName>
    </submittedName>
</protein>
<reference evidence="4" key="2">
    <citation type="submission" date="2019-10" db="EMBL/GenBank/DDBJ databases">
        <title>Conservation and host-specific expression of non-tandemly repeated heterogenous ribosome RNA gene in arbuscular mycorrhizal fungi.</title>
        <authorList>
            <person name="Maeda T."/>
            <person name="Kobayashi Y."/>
            <person name="Nakagawa T."/>
            <person name="Ezawa T."/>
            <person name="Yamaguchi K."/>
            <person name="Bino T."/>
            <person name="Nishimoto Y."/>
            <person name="Shigenobu S."/>
            <person name="Kawaguchi M."/>
        </authorList>
    </citation>
    <scope>NUCLEOTIDE SEQUENCE</scope>
    <source>
        <strain evidence="4">HR1</strain>
    </source>
</reference>
<dbReference type="OrthoDB" id="115958at2759"/>
<dbReference type="Gene3D" id="1.10.10.60">
    <property type="entry name" value="Homeodomain-like"/>
    <property type="match status" value="1"/>
</dbReference>
<dbReference type="Pfam" id="PF03221">
    <property type="entry name" value="HTH_Tnp_Tc5"/>
    <property type="match status" value="1"/>
</dbReference>
<keyword evidence="1" id="KW-0238">DNA-binding</keyword>
<evidence type="ECO:0000313" key="5">
    <source>
        <dbReference type="Proteomes" id="UP000247702"/>
    </source>
</evidence>
<dbReference type="Proteomes" id="UP000615446">
    <property type="component" value="Unassembled WGS sequence"/>
</dbReference>
<dbReference type="InterPro" id="IPR009057">
    <property type="entry name" value="Homeodomain-like_sf"/>
</dbReference>
<evidence type="ECO:0000256" key="1">
    <source>
        <dbReference type="ARBA" id="ARBA00023125"/>
    </source>
</evidence>